<dbReference type="Gene3D" id="3.30.1540.10">
    <property type="entry name" value="formyl-coa transferase, domain 3"/>
    <property type="match status" value="1"/>
</dbReference>
<dbReference type="EMBL" id="JBHSDI010000061">
    <property type="protein sequence ID" value="MFC4260837.1"/>
    <property type="molecule type" value="Genomic_DNA"/>
</dbReference>
<dbReference type="PANTHER" id="PTHR48228">
    <property type="entry name" value="SUCCINYL-COA--D-CITRAMALATE COA-TRANSFERASE"/>
    <property type="match status" value="1"/>
</dbReference>
<evidence type="ECO:0000256" key="1">
    <source>
        <dbReference type="SAM" id="MobiDB-lite"/>
    </source>
</evidence>
<dbReference type="InterPro" id="IPR023606">
    <property type="entry name" value="CoA-Trfase_III_dom_1_sf"/>
</dbReference>
<dbReference type="Proteomes" id="UP001595798">
    <property type="component" value="Unassembled WGS sequence"/>
</dbReference>
<sequence length="380" mass="41249">MAGPLSGFRVLEMVGLGPAPFCGMMLADMGAEVLRIARPGFGDDGSWRFDLLARGRETLRLDLRDPSAVEAVLAMVENADALIEGFRPGVMEKRGLGPDTCLARNPRLVYGRMTGWGQTGPLAHTAGHDLNYIALTGVLNAIGRAGERPAVPLNLIGDFGGGGMLLAVGVLAALLETSRSGKGQVVDAAMTDGAALLSTMMHGFRASGMWNDQRENNLLDGAAHFYDVYTCADNRYLAVAPIEPAFYRELMQRCGMPQEEFEPQMDRRQWPDFRRRLADLFATRTRDDWCELLEGTDACVAPVLDWAEAPLHPHNQARNTFIDSGGVTQPAPAPRFSRTASEQPAPPTAPGDLLADTLAEWGVPDTLVQQLQTERTNHGH</sequence>
<dbReference type="Gene3D" id="3.40.50.10540">
    <property type="entry name" value="Crotonobetainyl-coa:carnitine coa-transferase, domain 1"/>
    <property type="match status" value="1"/>
</dbReference>
<keyword evidence="2" id="KW-0808">Transferase</keyword>
<dbReference type="Pfam" id="PF02515">
    <property type="entry name" value="CoA_transf_3"/>
    <property type="match status" value="1"/>
</dbReference>
<name>A0ABV8QMP3_9GAMM</name>
<dbReference type="InterPro" id="IPR050509">
    <property type="entry name" value="CoA-transferase_III"/>
</dbReference>
<reference evidence="3" key="1">
    <citation type="journal article" date="2019" name="Int. J. Syst. Evol. Microbiol.">
        <title>The Global Catalogue of Microorganisms (GCM) 10K type strain sequencing project: providing services to taxonomists for standard genome sequencing and annotation.</title>
        <authorList>
            <consortium name="The Broad Institute Genomics Platform"/>
            <consortium name="The Broad Institute Genome Sequencing Center for Infectious Disease"/>
            <person name="Wu L."/>
            <person name="Ma J."/>
        </authorList>
    </citation>
    <scope>NUCLEOTIDE SEQUENCE [LARGE SCALE GENOMIC DNA]</scope>
    <source>
        <strain evidence="3">CECT 7297</strain>
    </source>
</reference>
<dbReference type="RefSeq" id="WP_379889770.1">
    <property type="nucleotide sequence ID" value="NZ_JBHSDI010000061.1"/>
</dbReference>
<dbReference type="GO" id="GO:0016740">
    <property type="term" value="F:transferase activity"/>
    <property type="evidence" value="ECO:0007669"/>
    <property type="project" value="UniProtKB-KW"/>
</dbReference>
<dbReference type="SUPFAM" id="SSF89796">
    <property type="entry name" value="CoA-transferase family III (CaiB/BaiF)"/>
    <property type="match status" value="1"/>
</dbReference>
<evidence type="ECO:0000313" key="2">
    <source>
        <dbReference type="EMBL" id="MFC4260837.1"/>
    </source>
</evidence>
<accession>A0ABV8QMP3</accession>
<gene>
    <name evidence="2" type="ORF">ACFOZ5_17605</name>
</gene>
<protein>
    <submittedName>
        <fullName evidence="2">CaiB/BaiF CoA transferase family protein</fullName>
    </submittedName>
</protein>
<organism evidence="2 3">
    <name type="scientific">Marinobacter lacisalsi</name>
    <dbReference type="NCBI Taxonomy" id="475979"/>
    <lineage>
        <taxon>Bacteria</taxon>
        <taxon>Pseudomonadati</taxon>
        <taxon>Pseudomonadota</taxon>
        <taxon>Gammaproteobacteria</taxon>
        <taxon>Pseudomonadales</taxon>
        <taxon>Marinobacteraceae</taxon>
        <taxon>Marinobacter</taxon>
    </lineage>
</organism>
<comment type="caution">
    <text evidence="2">The sequence shown here is derived from an EMBL/GenBank/DDBJ whole genome shotgun (WGS) entry which is preliminary data.</text>
</comment>
<dbReference type="InterPro" id="IPR003673">
    <property type="entry name" value="CoA-Trfase_fam_III"/>
</dbReference>
<feature type="region of interest" description="Disordered" evidence="1">
    <location>
        <begin position="318"/>
        <end position="352"/>
    </location>
</feature>
<keyword evidence="3" id="KW-1185">Reference proteome</keyword>
<proteinExistence type="predicted"/>
<evidence type="ECO:0000313" key="3">
    <source>
        <dbReference type="Proteomes" id="UP001595798"/>
    </source>
</evidence>
<dbReference type="PANTHER" id="PTHR48228:SF5">
    <property type="entry name" value="ALPHA-METHYLACYL-COA RACEMASE"/>
    <property type="match status" value="1"/>
</dbReference>
<dbReference type="InterPro" id="IPR044855">
    <property type="entry name" value="CoA-Trfase_III_dom3_sf"/>
</dbReference>